<dbReference type="EMBL" id="JAUYVI010000002">
    <property type="protein sequence ID" value="MDQ7247571.1"/>
    <property type="molecule type" value="Genomic_DNA"/>
</dbReference>
<dbReference type="EC" id="1.-.-.-" evidence="3"/>
<dbReference type="Gene3D" id="3.50.50.60">
    <property type="entry name" value="FAD/NAD(P)-binding domain"/>
    <property type="match status" value="1"/>
</dbReference>
<dbReference type="PANTHER" id="PTHR13847">
    <property type="entry name" value="SARCOSINE DEHYDROGENASE-RELATED"/>
    <property type="match status" value="1"/>
</dbReference>
<evidence type="ECO:0000259" key="2">
    <source>
        <dbReference type="Pfam" id="PF01266"/>
    </source>
</evidence>
<dbReference type="GO" id="GO:0016491">
    <property type="term" value="F:oxidoreductase activity"/>
    <property type="evidence" value="ECO:0007669"/>
    <property type="project" value="UniProtKB-KW"/>
</dbReference>
<feature type="domain" description="FAD dependent oxidoreductase" evidence="2">
    <location>
        <begin position="30"/>
        <end position="379"/>
    </location>
</feature>
<dbReference type="InterPro" id="IPR036188">
    <property type="entry name" value="FAD/NAD-bd_sf"/>
</dbReference>
<comment type="caution">
    <text evidence="3">The sequence shown here is derived from an EMBL/GenBank/DDBJ whole genome shotgun (WGS) entry which is preliminary data.</text>
</comment>
<evidence type="ECO:0000313" key="3">
    <source>
        <dbReference type="EMBL" id="MDQ7247571.1"/>
    </source>
</evidence>
<proteinExistence type="predicted"/>
<sequence>MPESYIDTYYRRTIIDHADHPPLTEDRQVDVCVIGGGLAGLSTAHECVQRGLKVALLEQHRIAWGASGRNGGFVTSGYATGHEQIARRAGEAGAKALHDLSVEGVRMVRENIDRLDLPRVNPTPGVLRAIRYDDAAGLQAEVAEARRKFGTTLRYLSRDEVRQKLKSDVYFQGIYVPDAFHFHPLNYALGLGAAIVKRGGSIFEQSPATGITRDANRYTVTTPQGSITAKHVVLCGGGYTDRVAPALHRAYLPIATYMLLTEPIANIAEAIDTSAAIADDRRAGDYYRVVDGNRILWGGCITTQTRDPSNLAALMRRRIVETYPQLGDLKVAAAWSGLMSYARHLMPQIGRMPDGLWYATGFGGHGMNTTAIAGRVVAEAIAGESDRIKLFQPFGLDWNGGPFGRIAVQATYWYLQAMDAWRERRNSHA</sequence>
<evidence type="ECO:0000256" key="1">
    <source>
        <dbReference type="ARBA" id="ARBA00023002"/>
    </source>
</evidence>
<gene>
    <name evidence="3" type="ORF">Q8A70_07825</name>
</gene>
<dbReference type="Gene3D" id="3.30.9.10">
    <property type="entry name" value="D-Amino Acid Oxidase, subunit A, domain 2"/>
    <property type="match status" value="1"/>
</dbReference>
<keyword evidence="1 3" id="KW-0560">Oxidoreductase</keyword>
<dbReference type="RefSeq" id="WP_379954975.1">
    <property type="nucleotide sequence ID" value="NZ_JAUYVI010000002.1"/>
</dbReference>
<organism evidence="3 4">
    <name type="scientific">Dongia sedimenti</name>
    <dbReference type="NCBI Taxonomy" id="3064282"/>
    <lineage>
        <taxon>Bacteria</taxon>
        <taxon>Pseudomonadati</taxon>
        <taxon>Pseudomonadota</taxon>
        <taxon>Alphaproteobacteria</taxon>
        <taxon>Rhodospirillales</taxon>
        <taxon>Dongiaceae</taxon>
        <taxon>Dongia</taxon>
    </lineage>
</organism>
<dbReference type="Pfam" id="PF01266">
    <property type="entry name" value="DAO"/>
    <property type="match status" value="1"/>
</dbReference>
<accession>A0ABU0YKN4</accession>
<dbReference type="PANTHER" id="PTHR13847:SF281">
    <property type="entry name" value="FAD DEPENDENT OXIDOREDUCTASE DOMAIN-CONTAINING PROTEIN"/>
    <property type="match status" value="1"/>
</dbReference>
<keyword evidence="4" id="KW-1185">Reference proteome</keyword>
<evidence type="ECO:0000313" key="4">
    <source>
        <dbReference type="Proteomes" id="UP001230156"/>
    </source>
</evidence>
<name>A0ABU0YKN4_9PROT</name>
<dbReference type="Proteomes" id="UP001230156">
    <property type="component" value="Unassembled WGS sequence"/>
</dbReference>
<protein>
    <submittedName>
        <fullName evidence="3">FAD-binding oxidoreductase</fullName>
        <ecNumber evidence="3">1.-.-.-</ecNumber>
    </submittedName>
</protein>
<dbReference type="SUPFAM" id="SSF51905">
    <property type="entry name" value="FAD/NAD(P)-binding domain"/>
    <property type="match status" value="1"/>
</dbReference>
<dbReference type="InterPro" id="IPR006076">
    <property type="entry name" value="FAD-dep_OxRdtase"/>
</dbReference>
<reference evidence="4" key="1">
    <citation type="submission" date="2023-08" db="EMBL/GenBank/DDBJ databases">
        <title>Rhodospirillaceae gen. nov., a novel taxon isolated from the Yangtze River Yuezi River estuary sludge.</title>
        <authorList>
            <person name="Ruan L."/>
        </authorList>
    </citation>
    <scope>NUCLEOTIDE SEQUENCE [LARGE SCALE GENOMIC DNA]</scope>
    <source>
        <strain evidence="4">R-7</strain>
    </source>
</reference>